<evidence type="ECO:0000313" key="8">
    <source>
        <dbReference type="EMBL" id="AEK80977.1"/>
    </source>
</evidence>
<evidence type="ECO:0000313" key="7">
    <source>
        <dbReference type="EMBL" id="AEK80976.1"/>
    </source>
</evidence>
<dbReference type="HOGENOM" id="CLU_1879539_0_0_1"/>
<comment type="function">
    <text evidence="5">Effector that suppresses plant defense responses during pathogen infection.</text>
</comment>
<gene>
    <name evidence="8" type="primary">Avh</name>
</gene>
<evidence type="ECO:0000256" key="4">
    <source>
        <dbReference type="ARBA" id="ARBA00022729"/>
    </source>
</evidence>
<evidence type="ECO:0000256" key="1">
    <source>
        <dbReference type="ARBA" id="ARBA00004613"/>
    </source>
</evidence>
<dbReference type="VEuPathDB" id="FungiDB:PHYSODRAFT_285270"/>
<evidence type="ECO:0000256" key="2">
    <source>
        <dbReference type="ARBA" id="ARBA00010400"/>
    </source>
</evidence>
<comment type="subcellular location">
    <subcellularLocation>
        <location evidence="1 5">Secreted</location>
    </subcellularLocation>
</comment>
<evidence type="ECO:0000313" key="6">
    <source>
        <dbReference type="EMBL" id="AEK80975.1"/>
    </source>
</evidence>
<dbReference type="Pfam" id="PF16810">
    <property type="entry name" value="RXLR"/>
    <property type="match status" value="1"/>
</dbReference>
<feature type="signal peptide" evidence="5">
    <location>
        <begin position="1"/>
        <end position="19"/>
    </location>
</feature>
<name>E0W4W5_PHYSO</name>
<dbReference type="KEGG" id="psoj:PHYSODRAFT_285270"/>
<evidence type="ECO:0000256" key="3">
    <source>
        <dbReference type="ARBA" id="ARBA00022525"/>
    </source>
</evidence>
<reference evidence="8" key="1">
    <citation type="journal article" date="2011" name="Plant Cell">
        <title>Transcriptional programming and functional interactions within the Phytophthora sojae RXLR effector repertoire.</title>
        <authorList>
            <person name="Wang Q."/>
            <person name="Han C."/>
            <person name="Ferreira A.O."/>
            <person name="Yu X."/>
            <person name="Ye W."/>
            <person name="Tripathy S."/>
            <person name="Kale S.D."/>
            <person name="Gu B."/>
            <person name="Sheng Y."/>
            <person name="Sui Y."/>
            <person name="Wang X."/>
            <person name="Zhang Z."/>
            <person name="Cheng B."/>
            <person name="Dong S."/>
            <person name="Shan W."/>
            <person name="Zheng X."/>
            <person name="Dou D."/>
            <person name="Tyler B.M."/>
            <person name="Wang Y."/>
        </authorList>
    </citation>
    <scope>NUCLEOTIDE SEQUENCE</scope>
    <source>
        <strain evidence="6">P7064</strain>
        <strain evidence="7">P7074</strain>
        <strain evidence="8">P7076</strain>
    </source>
</reference>
<comment type="similarity">
    <text evidence="2 5">Belongs to the RxLR effector family.</text>
</comment>
<keyword evidence="3 5" id="KW-0964">Secreted</keyword>
<keyword evidence="4 5" id="KW-0732">Signal</keyword>
<proteinExistence type="inferred from homology"/>
<dbReference type="EMBL" id="JN254164">
    <property type="protein sequence ID" value="AEK80977.1"/>
    <property type="molecule type" value="Genomic_DNA"/>
</dbReference>
<sequence length="136" mass="15720">MRSSFLVLLLLAILHASRAAAPTSPPVFQQGHPELGDNSERRLLRSFRTDEERAASLAEKLKKLLGLSKTAATNAVDDFAEAIIQKMLKSDKFNRNMFKKWDKYSLEQIKTKVDRTKYAEPLLEYAKKFRSYKKWK</sequence>
<organism evidence="8">
    <name type="scientific">Phytophthora sojae</name>
    <name type="common">Soybean stem and root rot agent</name>
    <name type="synonym">Phytophthora megasperma f. sp. glycines</name>
    <dbReference type="NCBI Taxonomy" id="67593"/>
    <lineage>
        <taxon>Eukaryota</taxon>
        <taxon>Sar</taxon>
        <taxon>Stramenopiles</taxon>
        <taxon>Oomycota</taxon>
        <taxon>Peronosporomycetes</taxon>
        <taxon>Peronosporales</taxon>
        <taxon>Peronosporaceae</taxon>
        <taxon>Phytophthora</taxon>
    </lineage>
</organism>
<dbReference type="AlphaFoldDB" id="E0W4W5"/>
<evidence type="ECO:0000256" key="5">
    <source>
        <dbReference type="RuleBase" id="RU367124"/>
    </source>
</evidence>
<dbReference type="GO" id="GO:0005576">
    <property type="term" value="C:extracellular region"/>
    <property type="evidence" value="ECO:0007669"/>
    <property type="project" value="UniProtKB-SubCell"/>
</dbReference>
<dbReference type="EMBL" id="JN254163">
    <property type="protein sequence ID" value="AEK80976.1"/>
    <property type="molecule type" value="Genomic_DNA"/>
</dbReference>
<dbReference type="SMR" id="E0W4W5"/>
<dbReference type="InterPro" id="IPR031825">
    <property type="entry name" value="RXLR"/>
</dbReference>
<protein>
    <recommendedName>
        <fullName evidence="5">RxLR effector protein</fullName>
    </recommendedName>
</protein>
<dbReference type="OrthoDB" id="94969at2759"/>
<dbReference type="RefSeq" id="XP_009522094.1">
    <property type="nucleotide sequence ID" value="XM_009523799.1"/>
</dbReference>
<dbReference type="EMBL" id="JN254162">
    <property type="protein sequence ID" value="AEK80975.1"/>
    <property type="molecule type" value="Genomic_DNA"/>
</dbReference>
<comment type="domain">
    <text evidence="5">The RxLR-dEER motif acts to carry the protein into the host cell cytoplasm through binding to cell surface phosphatidylinositol-3-phosphate.</text>
</comment>
<feature type="chain" id="PRO_5007652740" description="RxLR effector protein" evidence="5">
    <location>
        <begin position="20"/>
        <end position="136"/>
    </location>
</feature>
<accession>E0W4W5</accession>